<keyword evidence="5" id="KW-0963">Cytoplasm</keyword>
<gene>
    <name evidence="10" type="ORF">H0E87_009518</name>
</gene>
<keyword evidence="11" id="KW-1185">Reference proteome</keyword>
<dbReference type="GO" id="GO:0005634">
    <property type="term" value="C:nucleus"/>
    <property type="evidence" value="ECO:0007669"/>
    <property type="project" value="UniProtKB-SubCell"/>
</dbReference>
<dbReference type="PANTHER" id="PTHR15975:SF0">
    <property type="entry name" value="CCR4-NOT TRANSCRIPTION COMPLEX SUBUNIT 11"/>
    <property type="match status" value="1"/>
</dbReference>
<evidence type="ECO:0000313" key="11">
    <source>
        <dbReference type="Proteomes" id="UP000807159"/>
    </source>
</evidence>
<dbReference type="InterPro" id="IPR019312">
    <property type="entry name" value="CNOT11"/>
</dbReference>
<dbReference type="GO" id="GO:0005737">
    <property type="term" value="C:cytoplasm"/>
    <property type="evidence" value="ECO:0007669"/>
    <property type="project" value="UniProtKB-SubCell"/>
</dbReference>
<keyword evidence="6" id="KW-0805">Transcription regulation</keyword>
<comment type="similarity">
    <text evidence="3">Belongs to the CNOT11 family.</text>
</comment>
<organism evidence="10 11">
    <name type="scientific">Populus deltoides</name>
    <name type="common">Eastern poplar</name>
    <name type="synonym">Eastern cottonwood</name>
    <dbReference type="NCBI Taxonomy" id="3696"/>
    <lineage>
        <taxon>Eukaryota</taxon>
        <taxon>Viridiplantae</taxon>
        <taxon>Streptophyta</taxon>
        <taxon>Embryophyta</taxon>
        <taxon>Tracheophyta</taxon>
        <taxon>Spermatophyta</taxon>
        <taxon>Magnoliopsida</taxon>
        <taxon>eudicotyledons</taxon>
        <taxon>Gunneridae</taxon>
        <taxon>Pentapetalae</taxon>
        <taxon>rosids</taxon>
        <taxon>fabids</taxon>
        <taxon>Malpighiales</taxon>
        <taxon>Salicaceae</taxon>
        <taxon>Saliceae</taxon>
        <taxon>Populus</taxon>
    </lineage>
</organism>
<dbReference type="AlphaFoldDB" id="A0A8T2Z4Q0"/>
<dbReference type="PANTHER" id="PTHR15975">
    <property type="entry name" value="CCR4-NOT TRANSCRIPTION COMPLEX SUBUNIT 11"/>
    <property type="match status" value="1"/>
</dbReference>
<name>A0A8T2Z4Q0_POPDE</name>
<evidence type="ECO:0000256" key="9">
    <source>
        <dbReference type="ARBA" id="ARBA00023242"/>
    </source>
</evidence>
<accession>A0A8T2Z4Q0</accession>
<sequence length="175" mass="19170">MTLSFEEMNLLYSLLRSEQRPIDEIVTEFINNINRSRSSTLSASLSLLLQAACDEGAEKYERAFVLQLLASGGSGGSKEFVKQSAANYIKVFDPSVHAFPSRQHLQHQYGDEVHLEADNSLFKNISLKNIVPDPDVPHGCDANSQELDLQPGVKPKLGSGDRDKALTGLVANLSP</sequence>
<comment type="caution">
    <text evidence="10">The sequence shown here is derived from an EMBL/GenBank/DDBJ whole genome shotgun (WGS) entry which is preliminary data.</text>
</comment>
<reference evidence="10" key="1">
    <citation type="journal article" date="2021" name="J. Hered.">
        <title>Genome Assembly of Salicaceae Populus deltoides (Eastern Cottonwood) I-69 Based on Nanopore Sequencing and Hi-C Technologies.</title>
        <authorList>
            <person name="Bai S."/>
            <person name="Wu H."/>
            <person name="Zhang J."/>
            <person name="Pan Z."/>
            <person name="Zhao W."/>
            <person name="Li Z."/>
            <person name="Tong C."/>
        </authorList>
    </citation>
    <scope>NUCLEOTIDE SEQUENCE</scope>
    <source>
        <tissue evidence="10">Leaf</tissue>
    </source>
</reference>
<dbReference type="EMBL" id="JACEGQ020000004">
    <property type="protein sequence ID" value="KAH8512311.1"/>
    <property type="molecule type" value="Genomic_DNA"/>
</dbReference>
<evidence type="ECO:0000256" key="7">
    <source>
        <dbReference type="ARBA" id="ARBA00023158"/>
    </source>
</evidence>
<evidence type="ECO:0000256" key="5">
    <source>
        <dbReference type="ARBA" id="ARBA00022490"/>
    </source>
</evidence>
<protein>
    <recommendedName>
        <fullName evidence="4">CCR4-NOT transcription complex subunit 11</fullName>
    </recommendedName>
</protein>
<dbReference type="GO" id="GO:0031047">
    <property type="term" value="P:regulatory ncRNA-mediated gene silencing"/>
    <property type="evidence" value="ECO:0007669"/>
    <property type="project" value="UniProtKB-KW"/>
</dbReference>
<keyword evidence="8" id="KW-0804">Transcription</keyword>
<evidence type="ECO:0000256" key="4">
    <source>
        <dbReference type="ARBA" id="ARBA00014872"/>
    </source>
</evidence>
<proteinExistence type="inferred from homology"/>
<dbReference type="GO" id="GO:0030014">
    <property type="term" value="C:CCR4-NOT complex"/>
    <property type="evidence" value="ECO:0007669"/>
    <property type="project" value="InterPro"/>
</dbReference>
<dbReference type="Proteomes" id="UP000807159">
    <property type="component" value="Chromosome 4"/>
</dbReference>
<keyword evidence="9" id="KW-0539">Nucleus</keyword>
<evidence type="ECO:0000256" key="2">
    <source>
        <dbReference type="ARBA" id="ARBA00004496"/>
    </source>
</evidence>
<evidence type="ECO:0000313" key="10">
    <source>
        <dbReference type="EMBL" id="KAH8512311.1"/>
    </source>
</evidence>
<comment type="subcellular location">
    <subcellularLocation>
        <location evidence="2">Cytoplasm</location>
    </subcellularLocation>
    <subcellularLocation>
        <location evidence="1">Nucleus</location>
    </subcellularLocation>
</comment>
<evidence type="ECO:0000256" key="1">
    <source>
        <dbReference type="ARBA" id="ARBA00004123"/>
    </source>
</evidence>
<evidence type="ECO:0000256" key="6">
    <source>
        <dbReference type="ARBA" id="ARBA00023015"/>
    </source>
</evidence>
<evidence type="ECO:0000256" key="8">
    <source>
        <dbReference type="ARBA" id="ARBA00023163"/>
    </source>
</evidence>
<keyword evidence="7" id="KW-0943">RNA-mediated gene silencing</keyword>
<evidence type="ECO:0000256" key="3">
    <source>
        <dbReference type="ARBA" id="ARBA00008030"/>
    </source>
</evidence>